<gene>
    <name evidence="1" type="ORF">LOK49_LG03G02968</name>
</gene>
<organism evidence="1 2">
    <name type="scientific">Camellia lanceoleosa</name>
    <dbReference type="NCBI Taxonomy" id="1840588"/>
    <lineage>
        <taxon>Eukaryota</taxon>
        <taxon>Viridiplantae</taxon>
        <taxon>Streptophyta</taxon>
        <taxon>Embryophyta</taxon>
        <taxon>Tracheophyta</taxon>
        <taxon>Spermatophyta</taxon>
        <taxon>Magnoliopsida</taxon>
        <taxon>eudicotyledons</taxon>
        <taxon>Gunneridae</taxon>
        <taxon>Pentapetalae</taxon>
        <taxon>asterids</taxon>
        <taxon>Ericales</taxon>
        <taxon>Theaceae</taxon>
        <taxon>Camellia</taxon>
    </lineage>
</organism>
<reference evidence="1 2" key="1">
    <citation type="journal article" date="2022" name="Plant J.">
        <title>Chromosome-level genome of Camellia lanceoleosa provides a valuable resource for understanding genome evolution and self-incompatibility.</title>
        <authorList>
            <person name="Gong W."/>
            <person name="Xiao S."/>
            <person name="Wang L."/>
            <person name="Liao Z."/>
            <person name="Chang Y."/>
            <person name="Mo W."/>
            <person name="Hu G."/>
            <person name="Li W."/>
            <person name="Zhao G."/>
            <person name="Zhu H."/>
            <person name="Hu X."/>
            <person name="Ji K."/>
            <person name="Xiang X."/>
            <person name="Song Q."/>
            <person name="Yuan D."/>
            <person name="Jin S."/>
            <person name="Zhang L."/>
        </authorList>
    </citation>
    <scope>NUCLEOTIDE SEQUENCE [LARGE SCALE GENOMIC DNA]</scope>
    <source>
        <strain evidence="1">SQ_2022a</strain>
    </source>
</reference>
<dbReference type="Proteomes" id="UP001060215">
    <property type="component" value="Chromosome 6"/>
</dbReference>
<keyword evidence="2" id="KW-1185">Reference proteome</keyword>
<accession>A0ACC0IEW6</accession>
<evidence type="ECO:0000313" key="1">
    <source>
        <dbReference type="EMBL" id="KAI8023352.1"/>
    </source>
</evidence>
<comment type="caution">
    <text evidence="1">The sequence shown here is derived from an EMBL/GenBank/DDBJ whole genome shotgun (WGS) entry which is preliminary data.</text>
</comment>
<name>A0ACC0IEW6_9ERIC</name>
<sequence>MQRLNVGSNSFYGSIPNEICLLQNLGEIYLDENKISGSIPSCIGNLSSLQRMILNSNKLALIPSSLGNEELCGKSIFKVPPCTSNSSKKSRTKIVLLQFILPASALMNDLMKYFREDLHRRLLSRDFKKQINGIEMLHKALPSIEKEIVEILDILRSQFR</sequence>
<evidence type="ECO:0000313" key="2">
    <source>
        <dbReference type="Proteomes" id="UP001060215"/>
    </source>
</evidence>
<proteinExistence type="predicted"/>
<protein>
    <submittedName>
        <fullName evidence="1">Protein MOR1</fullName>
    </submittedName>
</protein>
<dbReference type="EMBL" id="CM045763">
    <property type="protein sequence ID" value="KAI8023352.1"/>
    <property type="molecule type" value="Genomic_DNA"/>
</dbReference>